<dbReference type="EMBL" id="CAJNOQ010017825">
    <property type="protein sequence ID" value="CAF1409223.1"/>
    <property type="molecule type" value="Genomic_DNA"/>
</dbReference>
<keyword evidence="8" id="KW-0245">EGF-like domain</keyword>
<feature type="disulfide bond" evidence="9">
    <location>
        <begin position="629"/>
        <end position="641"/>
    </location>
</feature>
<feature type="disulfide bond" evidence="9">
    <location>
        <begin position="109"/>
        <end position="121"/>
    </location>
</feature>
<evidence type="ECO:0000256" key="7">
    <source>
        <dbReference type="ARBA" id="ARBA00023157"/>
    </source>
</evidence>
<feature type="transmembrane region" description="Helical" evidence="10">
    <location>
        <begin position="1288"/>
        <end position="1315"/>
    </location>
</feature>
<feature type="disulfide bond" evidence="9">
    <location>
        <begin position="128"/>
        <end position="143"/>
    </location>
</feature>
<dbReference type="PROSITE" id="PS50068">
    <property type="entry name" value="LDLRA_2"/>
    <property type="match status" value="4"/>
</dbReference>
<feature type="transmembrane region" description="Helical" evidence="10">
    <location>
        <begin position="1251"/>
        <end position="1276"/>
    </location>
</feature>
<dbReference type="SUPFAM" id="SSF57196">
    <property type="entry name" value="EGF/Laminin"/>
    <property type="match status" value="2"/>
</dbReference>
<dbReference type="PRINTS" id="PR00261">
    <property type="entry name" value="LDLRECEPTOR"/>
</dbReference>
<dbReference type="Gene3D" id="2.10.25.10">
    <property type="entry name" value="Laminin"/>
    <property type="match status" value="1"/>
</dbReference>
<dbReference type="Pfam" id="PF00057">
    <property type="entry name" value="Ldl_recept_a"/>
    <property type="match status" value="2"/>
</dbReference>
<comment type="caution">
    <text evidence="13">The sequence shown here is derived from an EMBL/GenBank/DDBJ whole genome shotgun (WGS) entry which is preliminary data.</text>
</comment>
<evidence type="ECO:0000256" key="2">
    <source>
        <dbReference type="ARBA" id="ARBA00004308"/>
    </source>
</evidence>
<feature type="disulfide bond" evidence="8">
    <location>
        <begin position="1173"/>
        <end position="1182"/>
    </location>
</feature>
<evidence type="ECO:0000313" key="14">
    <source>
        <dbReference type="EMBL" id="CAF4298859.1"/>
    </source>
</evidence>
<feature type="transmembrane region" description="Helical" evidence="10">
    <location>
        <begin position="1335"/>
        <end position="1353"/>
    </location>
</feature>
<gene>
    <name evidence="13" type="ORF">GPM918_LOCUS33459</name>
    <name evidence="14" type="ORF">SRO942_LOCUS34143</name>
</gene>
<dbReference type="Gene3D" id="1.20.1070.10">
    <property type="entry name" value="Rhodopsin 7-helix transmembrane proteins"/>
    <property type="match status" value="1"/>
</dbReference>
<dbReference type="SUPFAM" id="SSF57424">
    <property type="entry name" value="LDL receptor-like module"/>
    <property type="match status" value="3"/>
</dbReference>
<dbReference type="Proteomes" id="UP000663829">
    <property type="component" value="Unassembled WGS sequence"/>
</dbReference>
<dbReference type="CDD" id="cd00112">
    <property type="entry name" value="LDLa"/>
    <property type="match status" value="3"/>
</dbReference>
<dbReference type="PROSITE" id="PS01209">
    <property type="entry name" value="LDLRA_1"/>
    <property type="match status" value="1"/>
</dbReference>
<feature type="disulfide bond" evidence="9">
    <location>
        <begin position="636"/>
        <end position="654"/>
    </location>
</feature>
<protein>
    <submittedName>
        <fullName evidence="13">Uncharacterized protein</fullName>
    </submittedName>
</protein>
<dbReference type="PROSITE" id="PS00022">
    <property type="entry name" value="EGF_1"/>
    <property type="match status" value="3"/>
</dbReference>
<comment type="subcellular location">
    <subcellularLocation>
        <location evidence="2">Endomembrane system</location>
    </subcellularLocation>
    <subcellularLocation>
        <location evidence="1">Membrane</location>
        <topology evidence="1">Single-pass membrane protein</topology>
    </subcellularLocation>
</comment>
<dbReference type="Gene3D" id="4.10.400.10">
    <property type="entry name" value="Low-density Lipoprotein Receptor"/>
    <property type="match status" value="2"/>
</dbReference>
<dbReference type="EMBL" id="CAJOBC010083249">
    <property type="protein sequence ID" value="CAF4298859.1"/>
    <property type="molecule type" value="Genomic_DNA"/>
</dbReference>
<evidence type="ECO:0000256" key="5">
    <source>
        <dbReference type="ARBA" id="ARBA00022989"/>
    </source>
</evidence>
<dbReference type="PROSITE" id="PS50026">
    <property type="entry name" value="EGF_3"/>
    <property type="match status" value="2"/>
</dbReference>
<sequence>MKNNTLTCYGEQLTFEALKVRNTSVDDLFQWQATIDTIDAYAKYLEESNGLADKEIYCNCTDNEWFGSRCQYSIENAVSPDFDQILHHRFLLKLVFLSQWGLTAGNITCYRDWMCNPLALCFDWRQICDGIVDCENGEDEEHCMELETNTCHMEKQYRCRNGMCIERKFAFDQIWDCMDGSDEFNSTIFDCLTTPSIQCEEFNWVGRNFPNTDLQLLVNSVDESTRNYLYHEDLLVFRENSSCVFGKYIVCGFRIRSLHKHVVSDGCDSLCVHSDPDCTSKIVENCSTPFFFPTNSVAFPGVRFLYFTNTTQWDHSLPEYICYNDTLCTSFPTTETIHGHRCRASVDIGLPSEESNYIAFYDRIAKLFSSCYISNVSCSSHPLLFKCNLTNICISKYRLNDFHSDCISGDDESEENVQDLHLTDRMPCLNKDPDKDLTVPRWLYSNARCISNIRCEKATDGGCGVLRSVDPISPFHSLFREICNGVESKALTVDNETDETNCYEFYHLCSAKYRSGNTHWDCVNGFDEICNGNPNICDKKGHFCLRLDPFSNTYLDMKYAGDGFIDCVGGSDERLQHCPQAYPTEIRRRFQCLNSTICLSVDTQICDGVFNCPLEDDEHICPPKNTSACEPGQFICRLGKCLDMQYRCDGTNDCDDAEDELFCDLIDFRQLPSSVDLKNDFNQYPFRDEMVFLTVSDQSHEQLENNMIFPSNLNNMYANPSYIANTYYCNRGFVFKSRDDTGDVCLCPPSYYGDRCEYQSERLTVYLQAEIAKRLGHVVFKLLICLIIEDDSAATCEYVIHYTQSEVFKHIVYLLHSRPKTSVDNFSIRISAFSVTSRNVTFYSSWYFPIAFQFLPVNRLTAYLMINDRSEIVLCGSCLHGVCVAYINFIDKSFCLCDQNWQGSKCDIPSSVTCADGSRPVEEQCLCTLGRIGLGCYIQNDTCNANSCKNGGTCFMVGETFDRTCFCPETYFGDLCQHIKAQVLIDLLNQPSDLSILRIPIVLVHLVDIDNATGLLSLKLCSIYKNVPLHTTISALYNQELLPAFIYVQLFYNTNTFYGLYHLVGFIRQVKRLQTSVLPSNRCPHVSELLNKTINDFPYLKRVKFYQRACYTLGIKCFFDDQYMCLCDNFVHYDCLWFDHNASNCTDRGYCLNKGHCLQPSQGIGEFDFACLCAACYYGELCQFTTAQYSLSLDALIGPEILPDKMLNHQPILIKITLTVVIISVTLGSIGNSLSIITFYQKQMHVVGYRLYFIFLCITSQLGLLVIGARFIYLVITQLSRWENQWLAYIACITLEFLLSVLPSAFDWLTACIAIERAFIAVKGVQFDRKLSRQLSKYVLILVVTLTVATSLHEPFSRELIDDPRSNGHS</sequence>
<feature type="disulfide bond" evidence="8">
    <location>
        <begin position="948"/>
        <end position="965"/>
    </location>
</feature>
<dbReference type="SMART" id="SM00181">
    <property type="entry name" value="EGF"/>
    <property type="match status" value="3"/>
</dbReference>
<evidence type="ECO:0000313" key="15">
    <source>
        <dbReference type="Proteomes" id="UP000663829"/>
    </source>
</evidence>
<dbReference type="GO" id="GO:0005886">
    <property type="term" value="C:plasma membrane"/>
    <property type="evidence" value="ECO:0007669"/>
    <property type="project" value="TreeGrafter"/>
</dbReference>
<keyword evidence="5 10" id="KW-1133">Transmembrane helix</keyword>
<keyword evidence="6 10" id="KW-0472">Membrane</keyword>
<keyword evidence="7 8" id="KW-1015">Disulfide bond</keyword>
<dbReference type="InterPro" id="IPR002172">
    <property type="entry name" value="LDrepeatLR_classA_rpt"/>
</dbReference>
<evidence type="ECO:0000256" key="4">
    <source>
        <dbReference type="ARBA" id="ARBA00022737"/>
    </source>
</evidence>
<dbReference type="InterPro" id="IPR036055">
    <property type="entry name" value="LDL_receptor-like_sf"/>
</dbReference>
<evidence type="ECO:0000256" key="1">
    <source>
        <dbReference type="ARBA" id="ARBA00004167"/>
    </source>
</evidence>
<accession>A0A815LF87</accession>
<dbReference type="InterPro" id="IPR050685">
    <property type="entry name" value="LDLR"/>
</dbReference>
<dbReference type="OrthoDB" id="9991628at2759"/>
<feature type="transmembrane region" description="Helical" evidence="10">
    <location>
        <begin position="1212"/>
        <end position="1239"/>
    </location>
</feature>
<feature type="disulfide bond" evidence="9">
    <location>
        <begin position="159"/>
        <end position="177"/>
    </location>
</feature>
<feature type="domain" description="EGF-like" evidence="11">
    <location>
        <begin position="939"/>
        <end position="977"/>
    </location>
</feature>
<evidence type="ECO:0000256" key="6">
    <source>
        <dbReference type="ARBA" id="ARBA00023136"/>
    </source>
</evidence>
<reference evidence="13" key="1">
    <citation type="submission" date="2021-02" db="EMBL/GenBank/DDBJ databases">
        <authorList>
            <person name="Nowell W R."/>
        </authorList>
    </citation>
    <scope>NUCLEOTIDE SEQUENCE</scope>
</reference>
<feature type="disulfide bond" evidence="9">
    <location>
        <begin position="648"/>
        <end position="663"/>
    </location>
</feature>
<dbReference type="SMART" id="SM00192">
    <property type="entry name" value="LDLa"/>
    <property type="match status" value="6"/>
</dbReference>
<dbReference type="InterPro" id="IPR017452">
    <property type="entry name" value="GPCR_Rhodpsn_7TM"/>
</dbReference>
<evidence type="ECO:0000259" key="11">
    <source>
        <dbReference type="PROSITE" id="PS50026"/>
    </source>
</evidence>
<evidence type="ECO:0000256" key="8">
    <source>
        <dbReference type="PROSITE-ProRule" id="PRU00076"/>
    </source>
</evidence>
<keyword evidence="4" id="KW-0677">Repeat</keyword>
<dbReference type="PANTHER" id="PTHR24270">
    <property type="entry name" value="LOW-DENSITY LIPOPROTEIN RECEPTOR-RELATED"/>
    <property type="match status" value="1"/>
</dbReference>
<proteinExistence type="predicted"/>
<dbReference type="PROSITE" id="PS50262">
    <property type="entry name" value="G_PROTEIN_RECEP_F1_2"/>
    <property type="match status" value="1"/>
</dbReference>
<dbReference type="Proteomes" id="UP000681722">
    <property type="component" value="Unassembled WGS sequence"/>
</dbReference>
<feature type="domain" description="EGF-like" evidence="11">
    <location>
        <begin position="1141"/>
        <end position="1183"/>
    </location>
</feature>
<evidence type="ECO:0000256" key="3">
    <source>
        <dbReference type="ARBA" id="ARBA00022692"/>
    </source>
</evidence>
<evidence type="ECO:0000313" key="13">
    <source>
        <dbReference type="EMBL" id="CAF1409223.1"/>
    </source>
</evidence>
<dbReference type="GO" id="GO:0012505">
    <property type="term" value="C:endomembrane system"/>
    <property type="evidence" value="ECO:0007669"/>
    <property type="project" value="UniProtKB-SubCell"/>
</dbReference>
<keyword evidence="3 10" id="KW-0812">Transmembrane</keyword>
<evidence type="ECO:0000259" key="12">
    <source>
        <dbReference type="PROSITE" id="PS50262"/>
    </source>
</evidence>
<dbReference type="PANTHER" id="PTHR24270:SF60">
    <property type="entry name" value="CUB AND LDLA DOMAIN, ISOFORM A-RELATED"/>
    <property type="match status" value="1"/>
</dbReference>
<evidence type="ECO:0000256" key="9">
    <source>
        <dbReference type="PROSITE-ProRule" id="PRU00124"/>
    </source>
</evidence>
<feature type="disulfide bond" evidence="9">
    <location>
        <begin position="606"/>
        <end position="621"/>
    </location>
</feature>
<evidence type="ECO:0000256" key="10">
    <source>
        <dbReference type="SAM" id="Phobius"/>
    </source>
</evidence>
<feature type="non-terminal residue" evidence="13">
    <location>
        <position position="1370"/>
    </location>
</feature>
<dbReference type="SUPFAM" id="SSF81321">
    <property type="entry name" value="Family A G protein-coupled receptor-like"/>
    <property type="match status" value="1"/>
</dbReference>
<comment type="caution">
    <text evidence="8">Lacks conserved residue(s) required for the propagation of feature annotation.</text>
</comment>
<dbReference type="GO" id="GO:0016192">
    <property type="term" value="P:vesicle-mediated transport"/>
    <property type="evidence" value="ECO:0007669"/>
    <property type="project" value="UniProtKB-ARBA"/>
</dbReference>
<dbReference type="InterPro" id="IPR023415">
    <property type="entry name" value="LDLR_class-A_CS"/>
</dbReference>
<name>A0A815LF87_9BILA</name>
<organism evidence="13 15">
    <name type="scientific">Didymodactylos carnosus</name>
    <dbReference type="NCBI Taxonomy" id="1234261"/>
    <lineage>
        <taxon>Eukaryota</taxon>
        <taxon>Metazoa</taxon>
        <taxon>Spiralia</taxon>
        <taxon>Gnathifera</taxon>
        <taxon>Rotifera</taxon>
        <taxon>Eurotatoria</taxon>
        <taxon>Bdelloidea</taxon>
        <taxon>Philodinida</taxon>
        <taxon>Philodinidae</taxon>
        <taxon>Didymodactylos</taxon>
    </lineage>
</organism>
<feature type="disulfide bond" evidence="8">
    <location>
        <begin position="967"/>
        <end position="976"/>
    </location>
</feature>
<feature type="domain" description="G-protein coupled receptors family 1 profile" evidence="12">
    <location>
        <begin position="1231"/>
        <end position="1370"/>
    </location>
</feature>
<dbReference type="InterPro" id="IPR000742">
    <property type="entry name" value="EGF"/>
</dbReference>
<keyword evidence="15" id="KW-1185">Reference proteome</keyword>